<sequence length="88" mass="10797">MKYFFFLFHLLCLHDEEIVHRDLHSCNVLVHRQKGSMRHLIRKRNYLICLPKVLMNNNNLKLDKKSDVYSIDVLFEKYQVGNYHFMKR</sequence>
<dbReference type="InterPro" id="IPR011009">
    <property type="entry name" value="Kinase-like_dom_sf"/>
</dbReference>
<proteinExistence type="predicted"/>
<protein>
    <recommendedName>
        <fullName evidence="2">Protein kinase domain-containing protein</fullName>
    </recommendedName>
</protein>
<gene>
    <name evidence="1" type="ORF">GLOINDRAFT_147264</name>
</gene>
<accession>U9UQD9</accession>
<dbReference type="VEuPathDB" id="FungiDB:RhiirFUN_022192"/>
<dbReference type="Gene3D" id="1.10.510.10">
    <property type="entry name" value="Transferase(Phosphotransferase) domain 1"/>
    <property type="match status" value="1"/>
</dbReference>
<evidence type="ECO:0008006" key="2">
    <source>
        <dbReference type="Google" id="ProtNLM"/>
    </source>
</evidence>
<dbReference type="SUPFAM" id="SSF56112">
    <property type="entry name" value="Protein kinase-like (PK-like)"/>
    <property type="match status" value="1"/>
</dbReference>
<evidence type="ECO:0000313" key="1">
    <source>
        <dbReference type="EMBL" id="ESA17816.1"/>
    </source>
</evidence>
<dbReference type="EMBL" id="KI279809">
    <property type="protein sequence ID" value="ESA17816.1"/>
    <property type="molecule type" value="Genomic_DNA"/>
</dbReference>
<dbReference type="AlphaFoldDB" id="U9UQD9"/>
<dbReference type="HOGENOM" id="CLU_2470211_0_0_1"/>
<name>U9UQD9_RHIID</name>
<reference evidence="1" key="1">
    <citation type="submission" date="2013-07" db="EMBL/GenBank/DDBJ databases">
        <title>The genome of an arbuscular mycorrhizal fungus provides insights into the evolution of the oldest plant symbiosis.</title>
        <authorList>
            <consortium name="DOE Joint Genome Institute"/>
            <person name="Tisserant E."/>
            <person name="Malbreil M."/>
            <person name="Kuo A."/>
            <person name="Kohler A."/>
            <person name="Symeonidi A."/>
            <person name="Balestrini R."/>
            <person name="Charron P."/>
            <person name="Duensing N."/>
            <person name="Frei-dit-Frey N."/>
            <person name="Gianinazzi-Pearson V."/>
            <person name="Gilbert B."/>
            <person name="Handa Y."/>
            <person name="Hijri M."/>
            <person name="Kaul R."/>
            <person name="Kawaguchi M."/>
            <person name="Krajinski F."/>
            <person name="Lammers P."/>
            <person name="Lapierre D."/>
            <person name="Masclaux F.G."/>
            <person name="Murat C."/>
            <person name="Morin E."/>
            <person name="Ndikumana S."/>
            <person name="Pagni M."/>
            <person name="Petitpierre D."/>
            <person name="Requena N."/>
            <person name="Rosikiewicz P."/>
            <person name="Riley R."/>
            <person name="Saito K."/>
            <person name="San Clemente H."/>
            <person name="Shapiro H."/>
            <person name="van Tuinen D."/>
            <person name="Becard G."/>
            <person name="Bonfante P."/>
            <person name="Paszkowski U."/>
            <person name="Shachar-Hill Y."/>
            <person name="Young J.P."/>
            <person name="Sanders I.R."/>
            <person name="Henrissat B."/>
            <person name="Rensing S.A."/>
            <person name="Grigoriev I.V."/>
            <person name="Corradi N."/>
            <person name="Roux C."/>
            <person name="Martin F."/>
        </authorList>
    </citation>
    <scope>NUCLEOTIDE SEQUENCE</scope>
    <source>
        <strain evidence="1">DAOM 197198</strain>
    </source>
</reference>
<organism evidence="1">
    <name type="scientific">Rhizophagus irregularis (strain DAOM 181602 / DAOM 197198 / MUCL 43194)</name>
    <name type="common">Arbuscular mycorrhizal fungus</name>
    <name type="synonym">Glomus intraradices</name>
    <dbReference type="NCBI Taxonomy" id="747089"/>
    <lineage>
        <taxon>Eukaryota</taxon>
        <taxon>Fungi</taxon>
        <taxon>Fungi incertae sedis</taxon>
        <taxon>Mucoromycota</taxon>
        <taxon>Glomeromycotina</taxon>
        <taxon>Glomeromycetes</taxon>
        <taxon>Glomerales</taxon>
        <taxon>Glomeraceae</taxon>
        <taxon>Rhizophagus</taxon>
    </lineage>
</organism>